<evidence type="ECO:0000256" key="1">
    <source>
        <dbReference type="SAM" id="Phobius"/>
    </source>
</evidence>
<keyword evidence="3" id="KW-1185">Reference proteome</keyword>
<dbReference type="Proteomes" id="UP000181790">
    <property type="component" value="Unassembled WGS sequence"/>
</dbReference>
<keyword evidence="1" id="KW-1133">Transmembrane helix</keyword>
<dbReference type="RefSeq" id="WP_071506882.1">
    <property type="nucleotide sequence ID" value="NZ_MORL01000110.1"/>
</dbReference>
<dbReference type="AlphaFoldDB" id="A0A1S2V9Z6"/>
<evidence type="ECO:0000313" key="3">
    <source>
        <dbReference type="Proteomes" id="UP000181790"/>
    </source>
</evidence>
<evidence type="ECO:0000313" key="2">
    <source>
        <dbReference type="EMBL" id="OIN55489.1"/>
    </source>
</evidence>
<name>A0A1S2V9Z6_9BACT</name>
<feature type="transmembrane region" description="Helical" evidence="1">
    <location>
        <begin position="84"/>
        <end position="110"/>
    </location>
</feature>
<comment type="caution">
    <text evidence="2">The sequence shown here is derived from an EMBL/GenBank/DDBJ whole genome shotgun (WGS) entry which is preliminary data.</text>
</comment>
<feature type="transmembrane region" description="Helical" evidence="1">
    <location>
        <begin position="186"/>
        <end position="209"/>
    </location>
</feature>
<feature type="transmembrane region" description="Helical" evidence="1">
    <location>
        <begin position="28"/>
        <end position="45"/>
    </location>
</feature>
<reference evidence="2 3" key="1">
    <citation type="submission" date="2016-10" db="EMBL/GenBank/DDBJ databases">
        <title>Arsenicibacter rosenii gen. nov., sp. nov., an efficient arsenic-methylating bacterium isolated from an arsenic-contaminated paddy soil.</title>
        <authorList>
            <person name="Huang K."/>
        </authorList>
    </citation>
    <scope>NUCLEOTIDE SEQUENCE [LARGE SCALE GENOMIC DNA]</scope>
    <source>
        <strain evidence="2 3">SM-1</strain>
    </source>
</reference>
<organism evidence="2 3">
    <name type="scientific">Arsenicibacter rosenii</name>
    <dbReference type="NCBI Taxonomy" id="1750698"/>
    <lineage>
        <taxon>Bacteria</taxon>
        <taxon>Pseudomonadati</taxon>
        <taxon>Bacteroidota</taxon>
        <taxon>Cytophagia</taxon>
        <taxon>Cytophagales</taxon>
        <taxon>Spirosomataceae</taxon>
        <taxon>Arsenicibacter</taxon>
    </lineage>
</organism>
<feature type="transmembrane region" description="Helical" evidence="1">
    <location>
        <begin position="150"/>
        <end position="180"/>
    </location>
</feature>
<feature type="transmembrane region" description="Helical" evidence="1">
    <location>
        <begin position="261"/>
        <end position="279"/>
    </location>
</feature>
<sequence length="466" mass="53237">MNTETPPSPSSLTPEEQAKLRELTNQSWNLELAISGVAMFAIIQWPDMLDSLFSYIQYNFLNNSPDFSGRLPAMAYSLFKAASYMLFMAFLCNFIMRAFWVGLVGLQAVFPEGIQYDRLPMSTGYTQKRLAEELGPLDRYILWLDKRSNVLFALAFQSALLAFVVAVAYIVALGLFVFIKPNIPEVAWLILNTCINVFFFGGSLLIPILSLKRFRDNPRANHLHYRLTKILQIVYMGTYRPMSYILNTFLSNIPRQKLTRFYATFYIVFMVIFMVEFSHDQLQNENRISLLNRRHLFTARVDSLYINPANYENQRPADSYVDAATIQADVIREPFLKLFIAYPKALDTLFTKIAVEPAWPDSLRGPAWRQQYAVWSSQQVNKLVQVAVNDSVIAQPGLVFTHAGPLEQKGWQTVLVPGNLRIGYNLLRISIKAPKQPEPEELVSIPFWYVPEKLSQPVSAQNTAAP</sequence>
<proteinExistence type="predicted"/>
<protein>
    <submittedName>
        <fullName evidence="2">Uncharacterized protein</fullName>
    </submittedName>
</protein>
<dbReference type="OrthoDB" id="1491387at2"/>
<gene>
    <name evidence="2" type="ORF">BLX24_30075</name>
</gene>
<keyword evidence="1" id="KW-0812">Transmembrane</keyword>
<dbReference type="EMBL" id="MORL01000110">
    <property type="protein sequence ID" value="OIN55489.1"/>
    <property type="molecule type" value="Genomic_DNA"/>
</dbReference>
<feature type="non-terminal residue" evidence="2">
    <location>
        <position position="466"/>
    </location>
</feature>
<accession>A0A1S2V9Z6</accession>
<keyword evidence="1" id="KW-0472">Membrane</keyword>